<dbReference type="InterPro" id="IPR006015">
    <property type="entry name" value="Universal_stress_UspA"/>
</dbReference>
<dbReference type="Proteomes" id="UP000266178">
    <property type="component" value="Unassembled WGS sequence"/>
</dbReference>
<dbReference type="Pfam" id="PF00582">
    <property type="entry name" value="Usp"/>
    <property type="match status" value="2"/>
</dbReference>
<dbReference type="PANTHER" id="PTHR46268">
    <property type="entry name" value="STRESS RESPONSE PROTEIN NHAX"/>
    <property type="match status" value="1"/>
</dbReference>
<feature type="domain" description="UspA" evidence="2">
    <location>
        <begin position="150"/>
        <end position="289"/>
    </location>
</feature>
<evidence type="ECO:0000313" key="3">
    <source>
        <dbReference type="EMBL" id="RIH91588.1"/>
    </source>
</evidence>
<dbReference type="CDD" id="cd00293">
    <property type="entry name" value="USP-like"/>
    <property type="match status" value="2"/>
</dbReference>
<dbReference type="SUPFAM" id="SSF52402">
    <property type="entry name" value="Adenine nucleotide alpha hydrolases-like"/>
    <property type="match status" value="2"/>
</dbReference>
<evidence type="ECO:0000313" key="4">
    <source>
        <dbReference type="Proteomes" id="UP000266178"/>
    </source>
</evidence>
<dbReference type="Gene3D" id="3.40.50.620">
    <property type="entry name" value="HUPs"/>
    <property type="match status" value="2"/>
</dbReference>
<organism evidence="3 4">
    <name type="scientific">Meiothermus granaticius NBRC 107808</name>
    <dbReference type="NCBI Taxonomy" id="1227551"/>
    <lineage>
        <taxon>Bacteria</taxon>
        <taxon>Thermotogati</taxon>
        <taxon>Deinococcota</taxon>
        <taxon>Deinococci</taxon>
        <taxon>Thermales</taxon>
        <taxon>Thermaceae</taxon>
        <taxon>Meiothermus</taxon>
    </lineage>
</organism>
<evidence type="ECO:0000256" key="1">
    <source>
        <dbReference type="ARBA" id="ARBA00008791"/>
    </source>
</evidence>
<gene>
    <name evidence="3" type="ORF">Mgrana_02528</name>
</gene>
<name>A0A399F5S6_9DEIN</name>
<dbReference type="EMBL" id="QWLB01000038">
    <property type="protein sequence ID" value="RIH91588.1"/>
    <property type="molecule type" value="Genomic_DNA"/>
</dbReference>
<feature type="domain" description="UspA" evidence="2">
    <location>
        <begin position="1"/>
        <end position="141"/>
    </location>
</feature>
<dbReference type="PANTHER" id="PTHR46268:SF6">
    <property type="entry name" value="UNIVERSAL STRESS PROTEIN UP12"/>
    <property type="match status" value="1"/>
</dbReference>
<dbReference type="PRINTS" id="PR01438">
    <property type="entry name" value="UNVRSLSTRESS"/>
</dbReference>
<dbReference type="AlphaFoldDB" id="A0A399F5S6"/>
<reference evidence="3 4" key="1">
    <citation type="submission" date="2018-08" db="EMBL/GenBank/DDBJ databases">
        <title>Meiothermus granaticius genome AF-68 sequencing project.</title>
        <authorList>
            <person name="Da Costa M.S."/>
            <person name="Albuquerque L."/>
            <person name="Raposo P."/>
            <person name="Froufe H.J.C."/>
            <person name="Barroso C.S."/>
            <person name="Egas C."/>
        </authorList>
    </citation>
    <scope>NUCLEOTIDE SEQUENCE [LARGE SCALE GENOMIC DNA]</scope>
    <source>
        <strain evidence="3 4">AF-68</strain>
    </source>
</reference>
<comment type="similarity">
    <text evidence="1">Belongs to the universal stress protein A family.</text>
</comment>
<keyword evidence="4" id="KW-1185">Reference proteome</keyword>
<accession>A0A399F5S6</accession>
<protein>
    <submittedName>
        <fullName evidence="3">Universal stress protein</fullName>
    </submittedName>
</protein>
<evidence type="ECO:0000259" key="2">
    <source>
        <dbReference type="Pfam" id="PF00582"/>
    </source>
</evidence>
<dbReference type="InterPro" id="IPR006016">
    <property type="entry name" value="UspA"/>
</dbReference>
<comment type="caution">
    <text evidence="3">The sequence shown here is derived from an EMBL/GenBank/DDBJ whole genome shotgun (WGS) entry which is preliminary data.</text>
</comment>
<dbReference type="InterPro" id="IPR014729">
    <property type="entry name" value="Rossmann-like_a/b/a_fold"/>
</dbReference>
<proteinExistence type="inferred from homology"/>
<sequence length="294" mass="31259">MYNRILIPTDGSGCSEVAAQLGLELASRLKAEVTALYALEPLTNVVMTPASVRYYVDLERDLELAGRQALAKIKEWAQAAGVTCHIQEGKGRAAEVILELAPNHDLIVMGTHGYSGLDRFLLGSVATRVLHKSPKPVLVVREGNKAGAVQQILLPTDGSQPSLKALHHGLELAKVLGASVTLLYALEGMYHYLGPEATLYPVDDGLEASFKAIGQEALDQAMAAAKEAGVQAQAKLTAGKAVDRIVEEAKTHHLVVMGTHGRTGLDRLLLGSVTEGVIRRSETPVLVVPKGVAD</sequence>